<evidence type="ECO:0000313" key="2">
    <source>
        <dbReference type="Proteomes" id="UP000054653"/>
    </source>
</evidence>
<proteinExistence type="predicted"/>
<organism evidence="1 2">
    <name type="scientific">Trichinella britovi</name>
    <name type="common">Parasitic roundworm</name>
    <dbReference type="NCBI Taxonomy" id="45882"/>
    <lineage>
        <taxon>Eukaryota</taxon>
        <taxon>Metazoa</taxon>
        <taxon>Ecdysozoa</taxon>
        <taxon>Nematoda</taxon>
        <taxon>Enoplea</taxon>
        <taxon>Dorylaimia</taxon>
        <taxon>Trichinellida</taxon>
        <taxon>Trichinellidae</taxon>
        <taxon>Trichinella</taxon>
    </lineage>
</organism>
<keyword evidence="2" id="KW-1185">Reference proteome</keyword>
<name>A0A0V1CC57_TRIBR</name>
<gene>
    <name evidence="1" type="ORF">T03_17715</name>
</gene>
<dbReference type="Proteomes" id="UP000054653">
    <property type="component" value="Unassembled WGS sequence"/>
</dbReference>
<dbReference type="AlphaFoldDB" id="A0A0V1CC57"/>
<sequence length="156" mass="17470">MRLISSKNDFPGPYVFNCFLFRTSKEFSRACRSRSPQVELVADRMTQQVPHDDPVVRCRYTVSAEEVFQLLQTLRKIHLLTKGQRRANACALYSLVWFPGQAPNVTSGSFVGEGWFVAPIGLLSQSSLVDDASTVSPVRAFPVTFSHALMKEVKSL</sequence>
<protein>
    <submittedName>
        <fullName evidence="1">Uncharacterized protein</fullName>
    </submittedName>
</protein>
<evidence type="ECO:0000313" key="1">
    <source>
        <dbReference type="EMBL" id="KRY46558.1"/>
    </source>
</evidence>
<reference evidence="1 2" key="1">
    <citation type="submission" date="2015-01" db="EMBL/GenBank/DDBJ databases">
        <title>Evolution of Trichinella species and genotypes.</title>
        <authorList>
            <person name="Korhonen P.K."/>
            <person name="Edoardo P."/>
            <person name="Giuseppe L.R."/>
            <person name="Gasser R.B."/>
        </authorList>
    </citation>
    <scope>NUCLEOTIDE SEQUENCE [LARGE SCALE GENOMIC DNA]</scope>
    <source>
        <strain evidence="1">ISS120</strain>
    </source>
</reference>
<comment type="caution">
    <text evidence="1">The sequence shown here is derived from an EMBL/GenBank/DDBJ whole genome shotgun (WGS) entry which is preliminary data.</text>
</comment>
<dbReference type="EMBL" id="JYDI01000281">
    <property type="protein sequence ID" value="KRY46558.1"/>
    <property type="molecule type" value="Genomic_DNA"/>
</dbReference>
<accession>A0A0V1CC57</accession>